<name>A0A1D8NPG6_YARLL</name>
<proteinExistence type="predicted"/>
<dbReference type="RefSeq" id="XP_068139552.1">
    <property type="nucleotide sequence ID" value="XM_068283451.1"/>
</dbReference>
<sequence length="74" mass="8861">MYFSLLHLRSMIEQRFLPKARFNEHCFLFRLKSFSALNFHCWRVGGRKGRDDLGTRPNSEGCVRQRCRLNNRGE</sequence>
<dbReference type="AlphaFoldDB" id="A0A1D8NPG6"/>
<organism evidence="1 2">
    <name type="scientific">Yarrowia lipolytica</name>
    <name type="common">Candida lipolytica</name>
    <dbReference type="NCBI Taxonomy" id="4952"/>
    <lineage>
        <taxon>Eukaryota</taxon>
        <taxon>Fungi</taxon>
        <taxon>Dikarya</taxon>
        <taxon>Ascomycota</taxon>
        <taxon>Saccharomycotina</taxon>
        <taxon>Dipodascomycetes</taxon>
        <taxon>Dipodascales</taxon>
        <taxon>Dipodascales incertae sedis</taxon>
        <taxon>Yarrowia</taxon>
    </lineage>
</organism>
<dbReference type="GeneID" id="94584029"/>
<evidence type="ECO:0000313" key="2">
    <source>
        <dbReference type="Proteomes" id="UP000182444"/>
    </source>
</evidence>
<reference evidence="1 2" key="1">
    <citation type="journal article" date="2016" name="PLoS ONE">
        <title>Sequence Assembly of Yarrowia lipolytica Strain W29/CLIB89 Shows Transposable Element Diversity.</title>
        <authorList>
            <person name="Magnan C."/>
            <person name="Yu J."/>
            <person name="Chang I."/>
            <person name="Jahn E."/>
            <person name="Kanomata Y."/>
            <person name="Wu J."/>
            <person name="Zeller M."/>
            <person name="Oakes M."/>
            <person name="Baldi P."/>
            <person name="Sandmeyer S."/>
        </authorList>
    </citation>
    <scope>NUCLEOTIDE SEQUENCE [LARGE SCALE GENOMIC DNA]</scope>
    <source>
        <strain evidence="2">CLIB89(W29)</strain>
    </source>
</reference>
<protein>
    <submittedName>
        <fullName evidence="1">Uncharacterized protein</fullName>
    </submittedName>
</protein>
<dbReference type="Proteomes" id="UP000182444">
    <property type="component" value="Chromosome 1F"/>
</dbReference>
<dbReference type="EMBL" id="CP017558">
    <property type="protein sequence ID" value="AOW07493.1"/>
    <property type="molecule type" value="Genomic_DNA"/>
</dbReference>
<gene>
    <name evidence="1" type="ORF">YALI1_F27798g</name>
</gene>
<dbReference type="VEuPathDB" id="FungiDB:YALI1_F27798g"/>
<evidence type="ECO:0000313" key="1">
    <source>
        <dbReference type="EMBL" id="AOW07493.1"/>
    </source>
</evidence>
<accession>A0A1D8NPG6</accession>